<dbReference type="OrthoDB" id="4774038at2"/>
<organism evidence="1 2">
    <name type="scientific">Gordonia araii NBRC 100433</name>
    <dbReference type="NCBI Taxonomy" id="1073574"/>
    <lineage>
        <taxon>Bacteria</taxon>
        <taxon>Bacillati</taxon>
        <taxon>Actinomycetota</taxon>
        <taxon>Actinomycetes</taxon>
        <taxon>Mycobacteriales</taxon>
        <taxon>Gordoniaceae</taxon>
        <taxon>Gordonia</taxon>
    </lineage>
</organism>
<keyword evidence="2" id="KW-1185">Reference proteome</keyword>
<proteinExistence type="predicted"/>
<dbReference type="EMBL" id="BAEE01000006">
    <property type="protein sequence ID" value="GAB08247.1"/>
    <property type="molecule type" value="Genomic_DNA"/>
</dbReference>
<accession>G7GXC2</accession>
<protein>
    <submittedName>
        <fullName evidence="1">Uncharacterized protein</fullName>
    </submittedName>
</protein>
<dbReference type="Proteomes" id="UP000035088">
    <property type="component" value="Unassembled WGS sequence"/>
</dbReference>
<evidence type="ECO:0000313" key="2">
    <source>
        <dbReference type="Proteomes" id="UP000035088"/>
    </source>
</evidence>
<reference evidence="1 2" key="1">
    <citation type="submission" date="2011-11" db="EMBL/GenBank/DDBJ databases">
        <title>Whole genome shotgun sequence of Gordonia araii NBRC 100433.</title>
        <authorList>
            <person name="Yoshida Y."/>
            <person name="Hosoyama A."/>
            <person name="Tsuchikane K."/>
            <person name="Katsumata H."/>
            <person name="Yamazaki S."/>
            <person name="Fujita N."/>
        </authorList>
    </citation>
    <scope>NUCLEOTIDE SEQUENCE [LARGE SCALE GENOMIC DNA]</scope>
    <source>
        <strain evidence="1 2">NBRC 100433</strain>
    </source>
</reference>
<evidence type="ECO:0000313" key="1">
    <source>
        <dbReference type="EMBL" id="GAB08247.1"/>
    </source>
</evidence>
<gene>
    <name evidence="1" type="ORF">GOARA_006_00060</name>
</gene>
<dbReference type="RefSeq" id="WP_007320327.1">
    <property type="nucleotide sequence ID" value="NZ_BAEE01000006.1"/>
</dbReference>
<sequence length="254" mass="27462">MGHGLFGTVGLPLSNQADVSTFIDKHNDHIEWHAALHDEWVDGQWVDPSGVMLAASRHTDGTVLAVPGFLGTPRTSAARFSGVEDDNAVVAEIVDVDGRPAERFCADSAQFRDLHILDADTPTPVVITGLVRHVNVYADAEAFNASPDGETIHEKHVALPGYYPIGMMLGGSINPTTMINAVVDESRTVTVEAIGERVVVATVEPVRGFGMSLCWPTDLAPQPEVGNVIHVIAHLTVFIPEIWRQIVERPTHSQ</sequence>
<comment type="caution">
    <text evidence="1">The sequence shown here is derived from an EMBL/GenBank/DDBJ whole genome shotgun (WGS) entry which is preliminary data.</text>
</comment>
<name>G7GXC2_9ACTN</name>
<dbReference type="AlphaFoldDB" id="G7GXC2"/>